<organism evidence="11 12">
    <name type="scientific">Ascodesmis nigricans</name>
    <dbReference type="NCBI Taxonomy" id="341454"/>
    <lineage>
        <taxon>Eukaryota</taxon>
        <taxon>Fungi</taxon>
        <taxon>Dikarya</taxon>
        <taxon>Ascomycota</taxon>
        <taxon>Pezizomycotina</taxon>
        <taxon>Pezizomycetes</taxon>
        <taxon>Pezizales</taxon>
        <taxon>Ascodesmidaceae</taxon>
        <taxon>Ascodesmis</taxon>
    </lineage>
</organism>
<comment type="catalytic activity">
    <reaction evidence="8">
        <text>4-hydroxybutanoate + 2-oxoglutarate = (R)-2-hydroxyglutarate + succinate semialdehyde</text>
        <dbReference type="Rhea" id="RHEA:24734"/>
        <dbReference type="ChEBI" id="CHEBI:15801"/>
        <dbReference type="ChEBI" id="CHEBI:16724"/>
        <dbReference type="ChEBI" id="CHEBI:16810"/>
        <dbReference type="ChEBI" id="CHEBI:57706"/>
        <dbReference type="EC" id="1.1.99.24"/>
    </reaction>
</comment>
<keyword evidence="5" id="KW-0809">Transit peptide</keyword>
<comment type="subcellular location">
    <subcellularLocation>
        <location evidence="2">Mitochondrion</location>
    </subcellularLocation>
</comment>
<proteinExistence type="inferred from homology"/>
<evidence type="ECO:0000256" key="1">
    <source>
        <dbReference type="ARBA" id="ARBA00000813"/>
    </source>
</evidence>
<evidence type="ECO:0000313" key="11">
    <source>
        <dbReference type="EMBL" id="TGZ79532.1"/>
    </source>
</evidence>
<name>A0A4S2MQL5_9PEZI</name>
<dbReference type="InterPro" id="IPR039697">
    <property type="entry name" value="Alcohol_dehydrogenase_Fe"/>
</dbReference>
<dbReference type="InParanoid" id="A0A4S2MQL5"/>
<evidence type="ECO:0000313" key="12">
    <source>
        <dbReference type="Proteomes" id="UP000298138"/>
    </source>
</evidence>
<evidence type="ECO:0000256" key="4">
    <source>
        <dbReference type="ARBA" id="ARBA00013182"/>
    </source>
</evidence>
<dbReference type="InterPro" id="IPR042157">
    <property type="entry name" value="HOT"/>
</dbReference>
<evidence type="ECO:0000256" key="2">
    <source>
        <dbReference type="ARBA" id="ARBA00004173"/>
    </source>
</evidence>
<comment type="catalytic activity">
    <reaction evidence="1">
        <text>(S)-3-hydroxybutanoate + 2-oxoglutarate = (R)-2-hydroxyglutarate + acetoacetate</text>
        <dbReference type="Rhea" id="RHEA:23048"/>
        <dbReference type="ChEBI" id="CHEBI:11047"/>
        <dbReference type="ChEBI" id="CHEBI:13705"/>
        <dbReference type="ChEBI" id="CHEBI:15801"/>
        <dbReference type="ChEBI" id="CHEBI:16810"/>
        <dbReference type="EC" id="1.1.99.24"/>
    </reaction>
</comment>
<keyword evidence="12" id="KW-1185">Reference proteome</keyword>
<dbReference type="EMBL" id="ML220130">
    <property type="protein sequence ID" value="TGZ79532.1"/>
    <property type="molecule type" value="Genomic_DNA"/>
</dbReference>
<protein>
    <recommendedName>
        <fullName evidence="4">hydroxyacid-oxoacid transhydrogenase</fullName>
        <ecNumber evidence="4">1.1.99.24</ecNumber>
    </recommendedName>
</protein>
<dbReference type="InterPro" id="IPR001670">
    <property type="entry name" value="ADH_Fe/GldA"/>
</dbReference>
<dbReference type="InterPro" id="IPR056798">
    <property type="entry name" value="ADH_Fe_C"/>
</dbReference>
<reference evidence="11 12" key="1">
    <citation type="submission" date="2019-04" db="EMBL/GenBank/DDBJ databases">
        <title>Comparative genomics and transcriptomics to analyze fruiting body development in filamentous ascomycetes.</title>
        <authorList>
            <consortium name="DOE Joint Genome Institute"/>
            <person name="Lutkenhaus R."/>
            <person name="Traeger S."/>
            <person name="Breuer J."/>
            <person name="Kuo A."/>
            <person name="Lipzen A."/>
            <person name="Pangilinan J."/>
            <person name="Dilworth D."/>
            <person name="Sandor L."/>
            <person name="Poggeler S."/>
            <person name="Barry K."/>
            <person name="Grigoriev I.V."/>
            <person name="Nowrousian M."/>
        </authorList>
    </citation>
    <scope>NUCLEOTIDE SEQUENCE [LARGE SCALE GENOMIC DNA]</scope>
    <source>
        <strain evidence="11 12">CBS 389.68</strain>
    </source>
</reference>
<evidence type="ECO:0000259" key="10">
    <source>
        <dbReference type="Pfam" id="PF25137"/>
    </source>
</evidence>
<dbReference type="PANTHER" id="PTHR11496:SF83">
    <property type="entry name" value="HYDROXYACID-OXOACID TRANSHYDROGENASE, MITOCHONDRIAL"/>
    <property type="match status" value="1"/>
</dbReference>
<dbReference type="Pfam" id="PF00465">
    <property type="entry name" value="Fe-ADH"/>
    <property type="match status" value="1"/>
</dbReference>
<evidence type="ECO:0000256" key="6">
    <source>
        <dbReference type="ARBA" id="ARBA00023002"/>
    </source>
</evidence>
<evidence type="ECO:0000256" key="3">
    <source>
        <dbReference type="ARBA" id="ARBA00010005"/>
    </source>
</evidence>
<dbReference type="Gene3D" id="1.20.1090.10">
    <property type="entry name" value="Dehydroquinate synthase-like - alpha domain"/>
    <property type="match status" value="1"/>
</dbReference>
<dbReference type="Proteomes" id="UP000298138">
    <property type="component" value="Unassembled WGS sequence"/>
</dbReference>
<dbReference type="FunFam" id="3.40.50.1970:FF:000009">
    <property type="entry name" value="Fe-containing alcohol dehydrogenase"/>
    <property type="match status" value="1"/>
</dbReference>
<dbReference type="GO" id="GO:0004022">
    <property type="term" value="F:alcohol dehydrogenase (NAD+) activity"/>
    <property type="evidence" value="ECO:0007669"/>
    <property type="project" value="InterPro"/>
</dbReference>
<accession>A0A4S2MQL5</accession>
<dbReference type="GO" id="GO:0047988">
    <property type="term" value="F:hydroxyacid-oxoacid transhydrogenase activity"/>
    <property type="evidence" value="ECO:0007669"/>
    <property type="project" value="UniProtKB-EC"/>
</dbReference>
<evidence type="ECO:0000259" key="9">
    <source>
        <dbReference type="Pfam" id="PF00465"/>
    </source>
</evidence>
<comment type="similarity">
    <text evidence="3">Belongs to the iron-containing alcohol dehydrogenase family. Hydroxyacid-oxoacid transhydrogenase subfamily.</text>
</comment>
<dbReference type="EC" id="1.1.99.24" evidence="4"/>
<dbReference type="GO" id="GO:0046872">
    <property type="term" value="F:metal ion binding"/>
    <property type="evidence" value="ECO:0007669"/>
    <property type="project" value="InterPro"/>
</dbReference>
<dbReference type="CDD" id="cd08190">
    <property type="entry name" value="HOT"/>
    <property type="match status" value="1"/>
</dbReference>
<keyword evidence="7" id="KW-0496">Mitochondrion</keyword>
<gene>
    <name evidence="11" type="ORF">EX30DRAFT_342174</name>
</gene>
<dbReference type="FunCoup" id="A0A4S2MQL5">
    <property type="interactions" value="540"/>
</dbReference>
<sequence>MAITRVAASARSRAVNLLRTIQAHPPSCPCHGNPMHPHHFAKAASGLLNAGGSRFLATPRDASQMKDYAFEMAASSIRFGPGSTREVGMDFANMKAKKVLVVTDKTVRKLRPMKVAVEALEQEGIKYEIYDNVRVEPKDYSVKDAIAFGNRHPDVDAILAVGGGSVMDTAKLVNLYTSAPEADFLDFVNAPLGKGLPVTCKLKPLVCIPTTAGTGSETTGTAIFDLVEKKAKTGVAHRALKPTLGICDPLNTATMPSAVHASSGLDVLCHSIESYTAIPYNERAPRPTNPILRPAYQGANPISDVFSFKGLQMTAKYLPRAVKDPEDTEAHEQMLLAATLAGVGFGNAGVHLCHGLSYGLSGSVKDYRHKGYEVDYPLIPHGVSVAVTAPAVFKFTGPSNPERHLQVAEVFGADISNAKAEDAGAILSDALKKFLESLGDQPMGIKALGYSKSDIPSLVEATLPQRRVLMLAPGLDAATDSQVEELSSILEDSMEY</sequence>
<evidence type="ECO:0000256" key="8">
    <source>
        <dbReference type="ARBA" id="ARBA00049496"/>
    </source>
</evidence>
<dbReference type="Pfam" id="PF25137">
    <property type="entry name" value="ADH_Fe_C"/>
    <property type="match status" value="1"/>
</dbReference>
<dbReference type="Gene3D" id="3.40.50.1970">
    <property type="match status" value="1"/>
</dbReference>
<dbReference type="PANTHER" id="PTHR11496">
    <property type="entry name" value="ALCOHOL DEHYDROGENASE"/>
    <property type="match status" value="1"/>
</dbReference>
<feature type="domain" description="Fe-containing alcohol dehydrogenase-like C-terminal" evidence="10">
    <location>
        <begin position="298"/>
        <end position="470"/>
    </location>
</feature>
<dbReference type="OrthoDB" id="339764at2759"/>
<keyword evidence="6" id="KW-0560">Oxidoreductase</keyword>
<dbReference type="GO" id="GO:0005739">
    <property type="term" value="C:mitochondrion"/>
    <property type="evidence" value="ECO:0007669"/>
    <property type="project" value="UniProtKB-SubCell"/>
</dbReference>
<evidence type="ECO:0000256" key="7">
    <source>
        <dbReference type="ARBA" id="ARBA00023128"/>
    </source>
</evidence>
<dbReference type="FunFam" id="1.20.1090.10:FF:000003">
    <property type="entry name" value="Probable hydroxyacid-oxoacid transhydrogenase, mitochondrial"/>
    <property type="match status" value="1"/>
</dbReference>
<evidence type="ECO:0000256" key="5">
    <source>
        <dbReference type="ARBA" id="ARBA00022946"/>
    </source>
</evidence>
<feature type="domain" description="Alcohol dehydrogenase iron-type/glycerol dehydrogenase GldA" evidence="9">
    <location>
        <begin position="75"/>
        <end position="249"/>
    </location>
</feature>
<dbReference type="AlphaFoldDB" id="A0A4S2MQL5"/>
<dbReference type="STRING" id="341454.A0A4S2MQL5"/>
<dbReference type="SUPFAM" id="SSF56796">
    <property type="entry name" value="Dehydroquinate synthase-like"/>
    <property type="match status" value="1"/>
</dbReference>